<gene>
    <name evidence="2" type="ORF">SEMRO_24_G016430.1</name>
</gene>
<evidence type="ECO:0008006" key="4">
    <source>
        <dbReference type="Google" id="ProtNLM"/>
    </source>
</evidence>
<dbReference type="EMBL" id="CAICTM010000024">
    <property type="protein sequence ID" value="CAB9497699.1"/>
    <property type="molecule type" value="Genomic_DNA"/>
</dbReference>
<evidence type="ECO:0000313" key="3">
    <source>
        <dbReference type="Proteomes" id="UP001153069"/>
    </source>
</evidence>
<evidence type="ECO:0000313" key="2">
    <source>
        <dbReference type="EMBL" id="CAB9497699.1"/>
    </source>
</evidence>
<reference evidence="2" key="1">
    <citation type="submission" date="2020-06" db="EMBL/GenBank/DDBJ databases">
        <authorList>
            <consortium name="Plant Systems Biology data submission"/>
        </authorList>
    </citation>
    <scope>NUCLEOTIDE SEQUENCE</scope>
    <source>
        <strain evidence="2">D6</strain>
    </source>
</reference>
<feature type="compositionally biased region" description="Basic and acidic residues" evidence="1">
    <location>
        <begin position="97"/>
        <end position="107"/>
    </location>
</feature>
<protein>
    <recommendedName>
        <fullName evidence="4">SAP domain-containing protein</fullName>
    </recommendedName>
</protein>
<evidence type="ECO:0000256" key="1">
    <source>
        <dbReference type="SAM" id="MobiDB-lite"/>
    </source>
</evidence>
<dbReference type="InterPro" id="IPR036361">
    <property type="entry name" value="SAP_dom_sf"/>
</dbReference>
<dbReference type="Gene3D" id="1.10.720.30">
    <property type="entry name" value="SAP domain"/>
    <property type="match status" value="1"/>
</dbReference>
<feature type="region of interest" description="Disordered" evidence="1">
    <location>
        <begin position="97"/>
        <end position="137"/>
    </location>
</feature>
<sequence>MSFGGSKKKKTKSHEYWYELLSAEQVRTLVLAAKLPAAGSKKKQIERLMACESTETYGWDRPKSIACIVSYLKAKCKEANLRASGSKYELVLRLVEHHHQDDKDKNSPKNKRGASDDEKENADNSLPNKKAKLALAD</sequence>
<proteinExistence type="predicted"/>
<comment type="caution">
    <text evidence="2">The sequence shown here is derived from an EMBL/GenBank/DDBJ whole genome shotgun (WGS) entry which is preliminary data.</text>
</comment>
<organism evidence="2 3">
    <name type="scientific">Seminavis robusta</name>
    <dbReference type="NCBI Taxonomy" id="568900"/>
    <lineage>
        <taxon>Eukaryota</taxon>
        <taxon>Sar</taxon>
        <taxon>Stramenopiles</taxon>
        <taxon>Ochrophyta</taxon>
        <taxon>Bacillariophyta</taxon>
        <taxon>Bacillariophyceae</taxon>
        <taxon>Bacillariophycidae</taxon>
        <taxon>Naviculales</taxon>
        <taxon>Naviculaceae</taxon>
        <taxon>Seminavis</taxon>
    </lineage>
</organism>
<accession>A0A9N8DBG7</accession>
<keyword evidence="3" id="KW-1185">Reference proteome</keyword>
<dbReference type="Proteomes" id="UP001153069">
    <property type="component" value="Unassembled WGS sequence"/>
</dbReference>
<dbReference type="AlphaFoldDB" id="A0A9N8DBG7"/>
<name>A0A9N8DBG7_9STRA</name>